<keyword evidence="3" id="KW-1185">Reference proteome</keyword>
<evidence type="ECO:0000259" key="1">
    <source>
        <dbReference type="Pfam" id="PF02026"/>
    </source>
</evidence>
<evidence type="ECO:0000313" key="3">
    <source>
        <dbReference type="Proteomes" id="UP000323671"/>
    </source>
</evidence>
<protein>
    <recommendedName>
        <fullName evidence="1">Ryanodine receptor Ryr domain-containing protein</fullName>
    </recommendedName>
</protein>
<dbReference type="RefSeq" id="WP_149425221.1">
    <property type="nucleotide sequence ID" value="NZ_CP022579.1"/>
</dbReference>
<organism evidence="2 3">
    <name type="scientific">Oryzomicrobium terrae</name>
    <dbReference type="NCBI Taxonomy" id="1735038"/>
    <lineage>
        <taxon>Bacteria</taxon>
        <taxon>Pseudomonadati</taxon>
        <taxon>Pseudomonadota</taxon>
        <taxon>Betaproteobacteria</taxon>
        <taxon>Rhodocyclales</taxon>
        <taxon>Rhodocyclaceae</taxon>
        <taxon>Oryzomicrobium</taxon>
    </lineage>
</organism>
<dbReference type="InterPro" id="IPR003032">
    <property type="entry name" value="Ryanodine_rcpt"/>
</dbReference>
<dbReference type="Pfam" id="PF02026">
    <property type="entry name" value="RyR"/>
    <property type="match status" value="1"/>
</dbReference>
<dbReference type="Proteomes" id="UP000323671">
    <property type="component" value="Chromosome"/>
</dbReference>
<dbReference type="EMBL" id="CP022579">
    <property type="protein sequence ID" value="QEL64777.1"/>
    <property type="molecule type" value="Genomic_DNA"/>
</dbReference>
<accession>A0A5C1E9E6</accession>
<dbReference type="Gene3D" id="6.20.350.10">
    <property type="match status" value="1"/>
</dbReference>
<dbReference type="AlphaFoldDB" id="A0A5C1E9E6"/>
<feature type="domain" description="Ryanodine receptor Ryr" evidence="1">
    <location>
        <begin position="55"/>
        <end position="101"/>
    </location>
</feature>
<gene>
    <name evidence="2" type="ORF">OTERR_13010</name>
</gene>
<proteinExistence type="predicted"/>
<dbReference type="KEGG" id="otr:OTERR_13010"/>
<reference evidence="2 3" key="1">
    <citation type="submission" date="2017-07" db="EMBL/GenBank/DDBJ databases">
        <title>Complete genome sequence of Oryzomicrobium terrae TPP412.</title>
        <authorList>
            <person name="Chiu L.-W."/>
            <person name="Lo K.-J."/>
            <person name="Tsai Y.-M."/>
            <person name="Lin S.-S."/>
            <person name="Kuo C.-H."/>
            <person name="Liu C.-T."/>
        </authorList>
    </citation>
    <scope>NUCLEOTIDE SEQUENCE [LARGE SCALE GENOMIC DNA]</scope>
    <source>
        <strain evidence="2 3">TPP412</strain>
    </source>
</reference>
<sequence>MKRALIAAIAHTINAAYCASLGDASQPTWDDAPEWQKNSALAGVDMHIANPDATPEQSHESWLAQKLADGWQYGPEKDPEKKLHPCCVPYADLPVEQKTKDYLFRATVHALKDIPDADEAVAQALTKLPMVTGTVKAQGEPDGLDAVRYIGKRDEWFDRVYNSGLVFFPRQVRRIPPELARKLLKHSDLFEPAGDGEDSGDTAQVLAQAKGEQTQKSRELEEIQALYDQVDRMDKAALVEFAKVNYRQDLDKRKSAGALQTQVKQMIDQFGVV</sequence>
<evidence type="ECO:0000313" key="2">
    <source>
        <dbReference type="EMBL" id="QEL64777.1"/>
    </source>
</evidence>
<name>A0A5C1E9E6_9RHOO</name>